<comment type="similarity">
    <text evidence="2 9">Belongs to the replication factor A protein 1 family.</text>
</comment>
<dbReference type="Pfam" id="PF08646">
    <property type="entry name" value="Rep_fac-A_C"/>
    <property type="match status" value="1"/>
</dbReference>
<dbReference type="FunFam" id="2.40.50.140:FF:000064">
    <property type="entry name" value="Replication protein A subunit"/>
    <property type="match status" value="1"/>
</dbReference>
<dbReference type="OrthoDB" id="1751331at2759"/>
<evidence type="ECO:0000256" key="7">
    <source>
        <dbReference type="ARBA" id="ARBA00023125"/>
    </source>
</evidence>
<keyword evidence="15" id="KW-1185">Reference proteome</keyword>
<dbReference type="GO" id="GO:0006281">
    <property type="term" value="P:DNA repair"/>
    <property type="evidence" value="ECO:0007669"/>
    <property type="project" value="InterPro"/>
</dbReference>
<dbReference type="InterPro" id="IPR013955">
    <property type="entry name" value="Rep_factor-A_C"/>
</dbReference>
<feature type="region of interest" description="Disordered" evidence="10">
    <location>
        <begin position="123"/>
        <end position="164"/>
    </location>
</feature>
<dbReference type="InterPro" id="IPR004591">
    <property type="entry name" value="Rfa1"/>
</dbReference>
<dbReference type="NCBIfam" id="TIGR00617">
    <property type="entry name" value="rpa1"/>
    <property type="match status" value="1"/>
</dbReference>
<dbReference type="GO" id="GO:0005662">
    <property type="term" value="C:DNA replication factor A complex"/>
    <property type="evidence" value="ECO:0007669"/>
    <property type="project" value="UniProtKB-ARBA"/>
</dbReference>
<dbReference type="Proteomes" id="UP000789508">
    <property type="component" value="Unassembled WGS sequence"/>
</dbReference>
<dbReference type="Gene3D" id="2.40.50.140">
    <property type="entry name" value="Nucleic acid-binding proteins"/>
    <property type="match status" value="4"/>
</dbReference>
<evidence type="ECO:0000313" key="14">
    <source>
        <dbReference type="EMBL" id="CAG8443896.1"/>
    </source>
</evidence>
<dbReference type="GO" id="GO:0006260">
    <property type="term" value="P:DNA replication"/>
    <property type="evidence" value="ECO:0007669"/>
    <property type="project" value="UniProtKB-KW"/>
</dbReference>
<evidence type="ECO:0000256" key="2">
    <source>
        <dbReference type="ARBA" id="ARBA00005690"/>
    </source>
</evidence>
<dbReference type="PANTHER" id="PTHR47165:SF4">
    <property type="entry name" value="OS03G0429900 PROTEIN"/>
    <property type="match status" value="1"/>
</dbReference>
<proteinExistence type="inferred from homology"/>
<keyword evidence="4 9" id="KW-0479">Metal-binding</keyword>
<dbReference type="Pfam" id="PF16900">
    <property type="entry name" value="REPA_OB_2"/>
    <property type="match status" value="1"/>
</dbReference>
<evidence type="ECO:0000256" key="9">
    <source>
        <dbReference type="RuleBase" id="RU364130"/>
    </source>
</evidence>
<keyword evidence="5 9" id="KW-0863">Zinc-finger</keyword>
<dbReference type="SUPFAM" id="SSF50249">
    <property type="entry name" value="Nucleic acid-binding proteins"/>
    <property type="match status" value="3"/>
</dbReference>
<feature type="compositionally biased region" description="Polar residues" evidence="10">
    <location>
        <begin position="123"/>
        <end position="136"/>
    </location>
</feature>
<evidence type="ECO:0000259" key="11">
    <source>
        <dbReference type="Pfam" id="PF01336"/>
    </source>
</evidence>
<name>A0A9N8V5R5_9GLOM</name>
<evidence type="ECO:0000313" key="15">
    <source>
        <dbReference type="Proteomes" id="UP000789508"/>
    </source>
</evidence>
<dbReference type="GO" id="GO:0006310">
    <property type="term" value="P:DNA recombination"/>
    <property type="evidence" value="ECO:0007669"/>
    <property type="project" value="InterPro"/>
</dbReference>
<comment type="subunit">
    <text evidence="9">Component of the heterotrimeric canonical replication protein A complex (RPA).</text>
</comment>
<evidence type="ECO:0000256" key="5">
    <source>
        <dbReference type="ARBA" id="ARBA00022771"/>
    </source>
</evidence>
<keyword evidence="6 9" id="KW-0862">Zinc</keyword>
<dbReference type="CDD" id="cd04475">
    <property type="entry name" value="RPA1_DBD_B"/>
    <property type="match status" value="1"/>
</dbReference>
<dbReference type="InterPro" id="IPR047192">
    <property type="entry name" value="Euk_RPA1_DBD_C"/>
</dbReference>
<dbReference type="FunFam" id="2.40.50.140:FF:000041">
    <property type="entry name" value="Replication protein A subunit"/>
    <property type="match status" value="1"/>
</dbReference>
<dbReference type="InterPro" id="IPR031657">
    <property type="entry name" value="REPA_OB_2"/>
</dbReference>
<evidence type="ECO:0000256" key="8">
    <source>
        <dbReference type="ARBA" id="ARBA00023242"/>
    </source>
</evidence>
<dbReference type="AlphaFoldDB" id="A0A9N8V5R5"/>
<sequence>MDHLTPGTIEYLRNEESITRPLTLQIIKLQYAGLVLYKQFGINGPPQKTVLITLSDSSQTIQATFPCMVIENVTKNTWESLEPYTIINIKDYTFGSSSRTNSMKPMLVKEFDVLENPGHQIGNQDMNVDFGSSTNIPQQPHQNRQQPHGQMMAQPPPQPLSQNHSSYMMQNIQNDDETPFKMVNNMNTNSNKIVKRDHPSFFPISALNPYQNKWIIKARVIKKSEIRTWHNQKGDGKIFSFNIMDHSGEIKVVSFTDTCEKYYDLIQENNVYTISNARVQTSRNRLYDSNEYEIHLEKNTNIVQCQEESSVPNIQYNFTTLDKLNDYNRDDVIDVIGVVKEDYGLSEVYSKKSQKSIVKRELILVDQTLTSVKFAMWGKPAQDFNGEDNPVLAAKKARVGDFQGRSLSLYQNSVFQINPDIPEAQALRKWFSSLTQKETFQTLSNTSSFIPLTSLERKTIAQIVSDPKIGRGDKADYFSVKGTISYVDEKKTWNYPSCPTCKKKVIDSGDNFWACDKCQGDPISKPQYRYIFTFGVSDATGQMWMATFNDTAVKILGIEADEMYELSLNDESAFEAAFKSMQFKQFIFSFRAKSEYYQDMERMKYTLADVQPLDFVAEGNMLLEQIEQYEF</sequence>
<dbReference type="GO" id="GO:0000781">
    <property type="term" value="C:chromosome, telomeric region"/>
    <property type="evidence" value="ECO:0007669"/>
    <property type="project" value="UniProtKB-ARBA"/>
</dbReference>
<keyword evidence="7 9" id="KW-0238">DNA-binding</keyword>
<keyword evidence="3 9" id="KW-0235">DNA replication</keyword>
<evidence type="ECO:0000256" key="4">
    <source>
        <dbReference type="ARBA" id="ARBA00022723"/>
    </source>
</evidence>
<feature type="domain" description="OB" evidence="11">
    <location>
        <begin position="215"/>
        <end position="298"/>
    </location>
</feature>
<dbReference type="InterPro" id="IPR012340">
    <property type="entry name" value="NA-bd_OB-fold"/>
</dbReference>
<protein>
    <recommendedName>
        <fullName evidence="9">Replication protein A subunit</fullName>
    </recommendedName>
</protein>
<evidence type="ECO:0000256" key="1">
    <source>
        <dbReference type="ARBA" id="ARBA00004123"/>
    </source>
</evidence>
<gene>
    <name evidence="14" type="ORF">ALEPTO_LOCUS528</name>
</gene>
<comment type="caution">
    <text evidence="14">The sequence shown here is derived from an EMBL/GenBank/DDBJ whole genome shotgun (WGS) entry which is preliminary data.</text>
</comment>
<dbReference type="FunFam" id="2.40.50.140:FF:000090">
    <property type="entry name" value="Replication protein A subunit"/>
    <property type="match status" value="1"/>
</dbReference>
<evidence type="ECO:0000256" key="6">
    <source>
        <dbReference type="ARBA" id="ARBA00022833"/>
    </source>
</evidence>
<dbReference type="GO" id="GO:0007004">
    <property type="term" value="P:telomere maintenance via telomerase"/>
    <property type="evidence" value="ECO:0007669"/>
    <property type="project" value="UniProtKB-ARBA"/>
</dbReference>
<dbReference type="CDD" id="cd04474">
    <property type="entry name" value="RPA1_DBD_A"/>
    <property type="match status" value="1"/>
</dbReference>
<evidence type="ECO:0000256" key="10">
    <source>
        <dbReference type="SAM" id="MobiDB-lite"/>
    </source>
</evidence>
<comment type="function">
    <text evidence="9">As part of the replication protein A (RPA/RP-A), a single-stranded DNA-binding heterotrimeric complex, may play an essential role in DNA replication, recombination and repair. Binds and stabilizes single-stranded DNA intermediates, preventing complementary DNA reannealing and recruiting different proteins involved in DNA metabolism.</text>
</comment>
<dbReference type="PANTHER" id="PTHR47165">
    <property type="entry name" value="OS03G0429900 PROTEIN"/>
    <property type="match status" value="1"/>
</dbReference>
<keyword evidence="8 9" id="KW-0539">Nucleus</keyword>
<feature type="domain" description="Replication factor A C-terminal" evidence="12">
    <location>
        <begin position="477"/>
        <end position="622"/>
    </location>
</feature>
<feature type="domain" description="Replication protein A OB" evidence="13">
    <location>
        <begin position="321"/>
        <end position="418"/>
    </location>
</feature>
<dbReference type="Pfam" id="PF01336">
    <property type="entry name" value="tRNA_anti-codon"/>
    <property type="match status" value="1"/>
</dbReference>
<dbReference type="GO" id="GO:0003677">
    <property type="term" value="F:DNA binding"/>
    <property type="evidence" value="ECO:0007669"/>
    <property type="project" value="UniProtKB-KW"/>
</dbReference>
<reference evidence="14" key="1">
    <citation type="submission" date="2021-06" db="EMBL/GenBank/DDBJ databases">
        <authorList>
            <person name="Kallberg Y."/>
            <person name="Tangrot J."/>
            <person name="Rosling A."/>
        </authorList>
    </citation>
    <scope>NUCLEOTIDE SEQUENCE</scope>
    <source>
        <strain evidence="14">FL130A</strain>
    </source>
</reference>
<evidence type="ECO:0000259" key="13">
    <source>
        <dbReference type="Pfam" id="PF16900"/>
    </source>
</evidence>
<dbReference type="GO" id="GO:0008270">
    <property type="term" value="F:zinc ion binding"/>
    <property type="evidence" value="ECO:0007669"/>
    <property type="project" value="UniProtKB-KW"/>
</dbReference>
<dbReference type="InterPro" id="IPR004365">
    <property type="entry name" value="NA-bd_OB_tRNA"/>
</dbReference>
<dbReference type="EMBL" id="CAJVPS010000036">
    <property type="protein sequence ID" value="CAG8443896.1"/>
    <property type="molecule type" value="Genomic_DNA"/>
</dbReference>
<accession>A0A9N8V5R5</accession>
<comment type="subcellular location">
    <subcellularLocation>
        <location evidence="1 9">Nucleus</location>
    </subcellularLocation>
</comment>
<dbReference type="CDD" id="cd04476">
    <property type="entry name" value="RPA1_DBD_C"/>
    <property type="match status" value="1"/>
</dbReference>
<evidence type="ECO:0000256" key="3">
    <source>
        <dbReference type="ARBA" id="ARBA00022705"/>
    </source>
</evidence>
<evidence type="ECO:0000259" key="12">
    <source>
        <dbReference type="Pfam" id="PF08646"/>
    </source>
</evidence>
<feature type="compositionally biased region" description="Low complexity" evidence="10">
    <location>
        <begin position="137"/>
        <end position="150"/>
    </location>
</feature>
<organism evidence="14 15">
    <name type="scientific">Ambispora leptoticha</name>
    <dbReference type="NCBI Taxonomy" id="144679"/>
    <lineage>
        <taxon>Eukaryota</taxon>
        <taxon>Fungi</taxon>
        <taxon>Fungi incertae sedis</taxon>
        <taxon>Mucoromycota</taxon>
        <taxon>Glomeromycotina</taxon>
        <taxon>Glomeromycetes</taxon>
        <taxon>Archaeosporales</taxon>
        <taxon>Ambisporaceae</taxon>
        <taxon>Ambispora</taxon>
    </lineage>
</organism>